<dbReference type="Pfam" id="PF07940">
    <property type="entry name" value="Hepar_II_III_C"/>
    <property type="match status" value="1"/>
</dbReference>
<organism evidence="2 3">
    <name type="scientific">Vibrio maritimus</name>
    <dbReference type="NCBI Taxonomy" id="990268"/>
    <lineage>
        <taxon>Bacteria</taxon>
        <taxon>Pseudomonadati</taxon>
        <taxon>Pseudomonadota</taxon>
        <taxon>Gammaproteobacteria</taxon>
        <taxon>Vibrionales</taxon>
        <taxon>Vibrionaceae</taxon>
        <taxon>Vibrio</taxon>
    </lineage>
</organism>
<dbReference type="EMBL" id="BBMR01000001">
    <property type="protein sequence ID" value="GAL16890.1"/>
    <property type="molecule type" value="Genomic_DNA"/>
</dbReference>
<keyword evidence="3" id="KW-1185">Reference proteome</keyword>
<gene>
    <name evidence="2" type="ORF">JCM19235_5439</name>
</gene>
<keyword evidence="2" id="KW-0456">Lyase</keyword>
<evidence type="ECO:0000313" key="3">
    <source>
        <dbReference type="Proteomes" id="UP000029228"/>
    </source>
</evidence>
<dbReference type="STRING" id="990268.JCM19235_5439"/>
<sequence length="268" mass="30281">MTERDEHIHMVFKCSPFGSISHSHGDQNAFTLHAFGETLASITGYYGGFGVDMHTKWRRHTFSKNLPLFNGKGQYGENKNTNFEGHQDRFCIEAGGQITDYDTDSDVKFVEGDATASYKFFTPDIESYKRKIWFVKGKVFVMQDKASFAEEKDLTWLMHTTFNTETADKSFAIRGENAHLDVSFINDSADSITSVKNVEGFGDVDPYEYQDLEIHRHVEVEFSAATQHNVLTLLVPNKNNGEQVEVSHKVEGNTLLLTVDGETVTIEL</sequence>
<dbReference type="Proteomes" id="UP000029228">
    <property type="component" value="Unassembled WGS sequence"/>
</dbReference>
<dbReference type="InterPro" id="IPR012480">
    <property type="entry name" value="Hepar_II_III_C"/>
</dbReference>
<dbReference type="GO" id="GO:0016829">
    <property type="term" value="F:lyase activity"/>
    <property type="evidence" value="ECO:0007669"/>
    <property type="project" value="UniProtKB-KW"/>
</dbReference>
<protein>
    <submittedName>
        <fullName evidence="2">Oligo alginate lyase</fullName>
    </submittedName>
</protein>
<dbReference type="Gene3D" id="2.70.98.70">
    <property type="match status" value="1"/>
</dbReference>
<name>A0A090RN82_9VIBR</name>
<reference evidence="2 3" key="1">
    <citation type="submission" date="2014-09" db="EMBL/GenBank/DDBJ databases">
        <title>Vibrio maritimus JCM 19235. (C45) whole genome shotgun sequence.</title>
        <authorList>
            <person name="Sawabe T."/>
            <person name="Meirelles P."/>
            <person name="Nakanishi M."/>
            <person name="Sayaka M."/>
            <person name="Hattori M."/>
            <person name="Ohkuma M."/>
        </authorList>
    </citation>
    <scope>NUCLEOTIDE SEQUENCE [LARGE SCALE GENOMIC DNA]</scope>
    <source>
        <strain evidence="3">JCM19235</strain>
    </source>
</reference>
<accession>A0A090RN82</accession>
<proteinExistence type="predicted"/>
<dbReference type="AlphaFoldDB" id="A0A090RN82"/>
<feature type="domain" description="Heparinase II/III-like C-terminal" evidence="1">
    <location>
        <begin position="4"/>
        <end position="196"/>
    </location>
</feature>
<evidence type="ECO:0000313" key="2">
    <source>
        <dbReference type="EMBL" id="GAL16890.1"/>
    </source>
</evidence>
<comment type="caution">
    <text evidence="2">The sequence shown here is derived from an EMBL/GenBank/DDBJ whole genome shotgun (WGS) entry which is preliminary data.</text>
</comment>
<evidence type="ECO:0000259" key="1">
    <source>
        <dbReference type="Pfam" id="PF07940"/>
    </source>
</evidence>